<dbReference type="InterPro" id="IPR027304">
    <property type="entry name" value="Trigger_fact/SurA_dom_sf"/>
</dbReference>
<accession>A0ABR7MTH8</accession>
<dbReference type="Gene3D" id="1.10.4030.10">
    <property type="entry name" value="Porin chaperone SurA, peptide-binding domain"/>
    <property type="match status" value="1"/>
</dbReference>
<organism evidence="1 2">
    <name type="scientific">Jutongia hominis</name>
    <dbReference type="NCBI Taxonomy" id="2763664"/>
    <lineage>
        <taxon>Bacteria</taxon>
        <taxon>Bacillati</taxon>
        <taxon>Bacillota</taxon>
        <taxon>Clostridia</taxon>
        <taxon>Lachnospirales</taxon>
        <taxon>Lachnospiraceae</taxon>
        <taxon>Jutongia</taxon>
    </lineage>
</organism>
<dbReference type="Proteomes" id="UP000637513">
    <property type="component" value="Unassembled WGS sequence"/>
</dbReference>
<name>A0ABR7MTH8_9FIRM</name>
<sequence length="173" mass="19699">MKKQIIITAGLVILALGIGILCKVNIKAKKNTEVKERTSQEEMLYQVSKKAKVNDENLYDDVSEILERTTGEDKNKAKSRLKKSEEGRKELLKKAQKAGIKVSAKEVDKEIEETKKALHEDAEGYAQLKAVLEGSNMTESEYWKKMRQFYKKSIMINQYLETQNGNASTDHSK</sequence>
<proteinExistence type="predicted"/>
<keyword evidence="2" id="KW-1185">Reference proteome</keyword>
<evidence type="ECO:0000313" key="1">
    <source>
        <dbReference type="EMBL" id="MBC8557119.1"/>
    </source>
</evidence>
<dbReference type="SUPFAM" id="SSF109998">
    <property type="entry name" value="Triger factor/SurA peptide-binding domain-like"/>
    <property type="match status" value="1"/>
</dbReference>
<comment type="caution">
    <text evidence="1">The sequence shown here is derived from an EMBL/GenBank/DDBJ whole genome shotgun (WGS) entry which is preliminary data.</text>
</comment>
<protein>
    <submittedName>
        <fullName evidence="1">SurA N-terminal domain-containing protein</fullName>
    </submittedName>
</protein>
<gene>
    <name evidence="1" type="ORF">H8700_05290</name>
</gene>
<dbReference type="RefSeq" id="WP_249304048.1">
    <property type="nucleotide sequence ID" value="NZ_JACRSW010000017.1"/>
</dbReference>
<dbReference type="EMBL" id="JACRSW010000017">
    <property type="protein sequence ID" value="MBC8557119.1"/>
    <property type="molecule type" value="Genomic_DNA"/>
</dbReference>
<evidence type="ECO:0000313" key="2">
    <source>
        <dbReference type="Proteomes" id="UP000637513"/>
    </source>
</evidence>
<reference evidence="1 2" key="1">
    <citation type="submission" date="2020-08" db="EMBL/GenBank/DDBJ databases">
        <title>Genome public.</title>
        <authorList>
            <person name="Liu C."/>
            <person name="Sun Q."/>
        </authorList>
    </citation>
    <scope>NUCLEOTIDE SEQUENCE [LARGE SCALE GENOMIC DNA]</scope>
    <source>
        <strain evidence="1 2">BX3</strain>
    </source>
</reference>